<accession>A0A9P7BYK6</accession>
<gene>
    <name evidence="2" type="ORF">G6F50_018553</name>
</gene>
<evidence type="ECO:0000256" key="1">
    <source>
        <dbReference type="SAM" id="MobiDB-lite"/>
    </source>
</evidence>
<reference evidence="2 3" key="1">
    <citation type="journal article" date="2020" name="Microb. Genom.">
        <title>Genetic diversity of clinical and environmental Mucorales isolates obtained from an investigation of mucormycosis cases among solid organ transplant recipients.</title>
        <authorList>
            <person name="Nguyen M.H."/>
            <person name="Kaul D."/>
            <person name="Muto C."/>
            <person name="Cheng S.J."/>
            <person name="Richter R.A."/>
            <person name="Bruno V.M."/>
            <person name="Liu G."/>
            <person name="Beyhan S."/>
            <person name="Sundermann A.J."/>
            <person name="Mounaud S."/>
            <person name="Pasculle A.W."/>
            <person name="Nierman W.C."/>
            <person name="Driscoll E."/>
            <person name="Cumbie R."/>
            <person name="Clancy C.J."/>
            <person name="Dupont C.L."/>
        </authorList>
    </citation>
    <scope>NUCLEOTIDE SEQUENCE [LARGE SCALE GENOMIC DNA]</scope>
    <source>
        <strain evidence="2 3">GL24</strain>
    </source>
</reference>
<feature type="region of interest" description="Disordered" evidence="1">
    <location>
        <begin position="27"/>
        <end position="55"/>
    </location>
</feature>
<dbReference type="Proteomes" id="UP000740926">
    <property type="component" value="Unassembled WGS sequence"/>
</dbReference>
<sequence>MWEFYRNTEPASRARIVCCRHQHSAPAGSSMHAAASHRFARKPSASTLGTPSKEPAAIPRLNIATNSAVAASTASGAARIIQA</sequence>
<comment type="caution">
    <text evidence="2">The sequence shown here is derived from an EMBL/GenBank/DDBJ whole genome shotgun (WGS) entry which is preliminary data.</text>
</comment>
<evidence type="ECO:0000313" key="3">
    <source>
        <dbReference type="Proteomes" id="UP000740926"/>
    </source>
</evidence>
<evidence type="ECO:0000313" key="2">
    <source>
        <dbReference type="EMBL" id="KAG1524188.1"/>
    </source>
</evidence>
<proteinExistence type="predicted"/>
<dbReference type="AlphaFoldDB" id="A0A9P7BYK6"/>
<protein>
    <submittedName>
        <fullName evidence="2">Uncharacterized protein</fullName>
    </submittedName>
</protein>
<name>A0A9P7BYK6_9FUNG</name>
<dbReference type="EMBL" id="JAANIU010019793">
    <property type="protein sequence ID" value="KAG1524188.1"/>
    <property type="molecule type" value="Genomic_DNA"/>
</dbReference>
<organism evidence="2 3">
    <name type="scientific">Rhizopus delemar</name>
    <dbReference type="NCBI Taxonomy" id="936053"/>
    <lineage>
        <taxon>Eukaryota</taxon>
        <taxon>Fungi</taxon>
        <taxon>Fungi incertae sedis</taxon>
        <taxon>Mucoromycota</taxon>
        <taxon>Mucoromycotina</taxon>
        <taxon>Mucoromycetes</taxon>
        <taxon>Mucorales</taxon>
        <taxon>Mucorineae</taxon>
        <taxon>Rhizopodaceae</taxon>
        <taxon>Rhizopus</taxon>
    </lineage>
</organism>
<keyword evidence="3" id="KW-1185">Reference proteome</keyword>